<dbReference type="Ensembl" id="ENSEBUT00000011289.1">
    <property type="protein sequence ID" value="ENSEBUP00000010736.1"/>
    <property type="gene ID" value="ENSEBUG00000006905.1"/>
</dbReference>
<evidence type="ECO:0000256" key="1">
    <source>
        <dbReference type="SAM" id="MobiDB-lite"/>
    </source>
</evidence>
<accession>A0A8C4Q739</accession>
<feature type="region of interest" description="Disordered" evidence="1">
    <location>
        <begin position="46"/>
        <end position="92"/>
    </location>
</feature>
<evidence type="ECO:0000256" key="2">
    <source>
        <dbReference type="SAM" id="SignalP"/>
    </source>
</evidence>
<keyword evidence="5" id="KW-1185">Reference proteome</keyword>
<name>A0A8C4Q739_EPTBU</name>
<feature type="chain" id="PRO_5034044496" description="DUF4706 domain-containing protein" evidence="2">
    <location>
        <begin position="17"/>
        <end position="315"/>
    </location>
</feature>
<dbReference type="InterPro" id="IPR031600">
    <property type="entry name" value="DUF4706"/>
</dbReference>
<reference evidence="4" key="1">
    <citation type="submission" date="2025-08" db="UniProtKB">
        <authorList>
            <consortium name="Ensembl"/>
        </authorList>
    </citation>
    <scope>IDENTIFICATION</scope>
</reference>
<organism evidence="4 5">
    <name type="scientific">Eptatretus burgeri</name>
    <name type="common">Inshore hagfish</name>
    <dbReference type="NCBI Taxonomy" id="7764"/>
    <lineage>
        <taxon>Eukaryota</taxon>
        <taxon>Metazoa</taxon>
        <taxon>Chordata</taxon>
        <taxon>Craniata</taxon>
        <taxon>Vertebrata</taxon>
        <taxon>Cyclostomata</taxon>
        <taxon>Myxini</taxon>
        <taxon>Myxiniformes</taxon>
        <taxon>Myxinidae</taxon>
        <taxon>Eptatretinae</taxon>
        <taxon>Eptatretus</taxon>
    </lineage>
</organism>
<sequence>MLICFCFVLLFFFASLQDIKWQDEHSAPFSWETKSQIDLSLSDFPPVGSQSLSEATPSAVPRPAPSRGRTLSGGGPETLSPARRGGADGVEFGKGLSGPLMARLAGEPMQMGDSSGSIDDGADDYECSSLTPSQIKLLERDGQEQNGRFDSSGTGREKAGQEAPWVKRQPVTIPGGGSLVLGGSEVEQLPRWNRQNSDSRSEPPTLSENPLPAEPPKPRPKPPKSVADSQEGLGQGDDVVTPVISEDQNSKVTLKTGFDFLDNCCPVDVDVVKAEFLTSLTSKATTIHFFILVFESHGTAAQHKTNRHGAAKVIQ</sequence>
<evidence type="ECO:0000259" key="3">
    <source>
        <dbReference type="Pfam" id="PF15797"/>
    </source>
</evidence>
<feature type="signal peptide" evidence="2">
    <location>
        <begin position="1"/>
        <end position="16"/>
    </location>
</feature>
<feature type="compositionally biased region" description="Polar residues" evidence="1">
    <location>
        <begin position="193"/>
        <end position="208"/>
    </location>
</feature>
<feature type="region of interest" description="Disordered" evidence="1">
    <location>
        <begin position="107"/>
        <end position="244"/>
    </location>
</feature>
<dbReference type="PANTHER" id="PTHR34394">
    <property type="entry name" value="SIMILAR TO RIKEN CDNA 2310022B05"/>
    <property type="match status" value="1"/>
</dbReference>
<feature type="domain" description="DUF4706" evidence="3">
    <location>
        <begin position="17"/>
        <end position="40"/>
    </location>
</feature>
<dbReference type="AlphaFoldDB" id="A0A8C4Q739"/>
<protein>
    <recommendedName>
        <fullName evidence="3">DUF4706 domain-containing protein</fullName>
    </recommendedName>
</protein>
<dbReference type="Pfam" id="PF15797">
    <property type="entry name" value="DUF4706"/>
    <property type="match status" value="1"/>
</dbReference>
<evidence type="ECO:0000313" key="4">
    <source>
        <dbReference type="Ensembl" id="ENSEBUP00000010736.1"/>
    </source>
</evidence>
<keyword evidence="2" id="KW-0732">Signal</keyword>
<evidence type="ECO:0000313" key="5">
    <source>
        <dbReference type="Proteomes" id="UP000694388"/>
    </source>
</evidence>
<proteinExistence type="predicted"/>
<reference evidence="4" key="2">
    <citation type="submission" date="2025-09" db="UniProtKB">
        <authorList>
            <consortium name="Ensembl"/>
        </authorList>
    </citation>
    <scope>IDENTIFICATION</scope>
</reference>
<dbReference type="PANTHER" id="PTHR34394:SF1">
    <property type="entry name" value="SIMILAR TO RIKEN CDNA 2310022B05"/>
    <property type="match status" value="1"/>
</dbReference>
<feature type="compositionally biased region" description="Polar residues" evidence="1">
    <location>
        <begin position="144"/>
        <end position="154"/>
    </location>
</feature>
<dbReference type="Proteomes" id="UP000694388">
    <property type="component" value="Unplaced"/>
</dbReference>